<dbReference type="EMBL" id="CP033433">
    <property type="protein sequence ID" value="AYQ71982.1"/>
    <property type="molecule type" value="Genomic_DNA"/>
</dbReference>
<accession>A0A3G3JUS2</accession>
<dbReference type="CDD" id="cd17470">
    <property type="entry name" value="T3SS_Flik_C"/>
    <property type="match status" value="1"/>
</dbReference>
<sequence>MKGGENKMNALGIVSAVNTASPTSASASGTGKTGSSGGFAGALVQAIGGTASTGTASAGNGITAGLAGLLGLFSAPSEDSSSAGLLELLAGLTKALDAQDPNAKLPDELQDQLAALLVMLQNLLNPSASEMPDNPQDALAVLTSSIDGTDALQSQSNAQLGWIAALKQTAQNLTDRLAADSTLDAQAPQVKESLQQAVNALQQLQGDKTASKTAGVVEARTSAVDTASGAASTANAAADQQSGNAPAEVQAEVRKAAVPFRNPAWQYATASSKETNPQTEGQIPATAVENTDASSQNSVPVWTLLKSADNLTAAASTANASVPAQVPVQQFAEQMGKFLVKQFVLTQGHGTAEAKISLHPEHLGQVDIKIMIQNGLLTAQFTAENGAARDLLENQMAQLRSALQGQGLQVDRMEVVQQSAGAESAAFFQQFQGRSGSNSQGGQSRDRGAKGVYEDPAAFEAELDRTSFLREIGYGSSLNVTA</sequence>
<dbReference type="InterPro" id="IPR021136">
    <property type="entry name" value="Flagellar_hook_control-like_C"/>
</dbReference>
<dbReference type="PANTHER" id="PTHR37533">
    <property type="entry name" value="FLAGELLAR HOOK-LENGTH CONTROL PROTEIN"/>
    <property type="match status" value="1"/>
</dbReference>
<keyword evidence="5" id="KW-0969">Cilium</keyword>
<keyword evidence="5" id="KW-0966">Cell projection</keyword>
<feature type="domain" description="Flagellar hook-length control protein-like C-terminal" evidence="4">
    <location>
        <begin position="346"/>
        <end position="421"/>
    </location>
</feature>
<gene>
    <name evidence="5" type="ORF">EAV92_05020</name>
</gene>
<evidence type="ECO:0000259" key="4">
    <source>
        <dbReference type="Pfam" id="PF02120"/>
    </source>
</evidence>
<evidence type="ECO:0000256" key="2">
    <source>
        <dbReference type="ARBA" id="ARBA00009149"/>
    </source>
</evidence>
<comment type="function">
    <text evidence="1">Controls the length of the flagellar hook.</text>
</comment>
<evidence type="ECO:0000256" key="1">
    <source>
        <dbReference type="ARBA" id="ARBA00003944"/>
    </source>
</evidence>
<name>A0A3G3JUS2_9BACL</name>
<proteinExistence type="inferred from homology"/>
<dbReference type="PRINTS" id="PR01007">
    <property type="entry name" value="FLGHOOKFLIK"/>
</dbReference>
<dbReference type="InterPro" id="IPR052563">
    <property type="entry name" value="FliK"/>
</dbReference>
<dbReference type="AlphaFoldDB" id="A0A3G3JUS2"/>
<dbReference type="InterPro" id="IPR001635">
    <property type="entry name" value="Flag_hook_Flik"/>
</dbReference>
<keyword evidence="5" id="KW-0282">Flagellum</keyword>
<dbReference type="GO" id="GO:0009424">
    <property type="term" value="C:bacterial-type flagellum hook"/>
    <property type="evidence" value="ECO:0007669"/>
    <property type="project" value="InterPro"/>
</dbReference>
<dbReference type="GO" id="GO:0044780">
    <property type="term" value="P:bacterial-type flagellum assembly"/>
    <property type="evidence" value="ECO:0007669"/>
    <property type="project" value="InterPro"/>
</dbReference>
<evidence type="ECO:0000313" key="6">
    <source>
        <dbReference type="Proteomes" id="UP000269097"/>
    </source>
</evidence>
<keyword evidence="3" id="KW-1005">Bacterial flagellum biogenesis</keyword>
<organism evidence="5 6">
    <name type="scientific">Cohnella candidum</name>
    <dbReference type="NCBI Taxonomy" id="2674991"/>
    <lineage>
        <taxon>Bacteria</taxon>
        <taxon>Bacillati</taxon>
        <taxon>Bacillota</taxon>
        <taxon>Bacilli</taxon>
        <taxon>Bacillales</taxon>
        <taxon>Paenibacillaceae</taxon>
        <taxon>Cohnella</taxon>
    </lineage>
</organism>
<dbReference type="Gene3D" id="3.30.750.140">
    <property type="match status" value="1"/>
</dbReference>
<dbReference type="Pfam" id="PF02120">
    <property type="entry name" value="Flg_hook"/>
    <property type="match status" value="1"/>
</dbReference>
<dbReference type="KEGG" id="coh:EAV92_05020"/>
<dbReference type="PANTHER" id="PTHR37533:SF2">
    <property type="entry name" value="FLAGELLAR HOOK-LENGTH CONTROL PROTEIN"/>
    <property type="match status" value="1"/>
</dbReference>
<dbReference type="InterPro" id="IPR038610">
    <property type="entry name" value="FliK-like_C_sf"/>
</dbReference>
<keyword evidence="6" id="KW-1185">Reference proteome</keyword>
<dbReference type="Proteomes" id="UP000269097">
    <property type="component" value="Chromosome"/>
</dbReference>
<evidence type="ECO:0000313" key="5">
    <source>
        <dbReference type="EMBL" id="AYQ71982.1"/>
    </source>
</evidence>
<protein>
    <submittedName>
        <fullName evidence="5">Flagellar hook-length control protein FliK</fullName>
    </submittedName>
</protein>
<evidence type="ECO:0000256" key="3">
    <source>
        <dbReference type="ARBA" id="ARBA00022795"/>
    </source>
</evidence>
<comment type="similarity">
    <text evidence="2">Belongs to the FliK family.</text>
</comment>
<reference evidence="5 6" key="1">
    <citation type="submission" date="2018-10" db="EMBL/GenBank/DDBJ databases">
        <title>Genome Sequence of Cohnella sp.</title>
        <authorList>
            <person name="Srinivasan S."/>
            <person name="Kim M.K."/>
        </authorList>
    </citation>
    <scope>NUCLEOTIDE SEQUENCE [LARGE SCALE GENOMIC DNA]</scope>
    <source>
        <strain evidence="5 6">18JY8-7</strain>
    </source>
</reference>